<accession>A0A1J5RH48</accession>
<dbReference type="SUPFAM" id="SSF53300">
    <property type="entry name" value="vWA-like"/>
    <property type="match status" value="1"/>
</dbReference>
<protein>
    <recommendedName>
        <fullName evidence="1">DUF58 domain-containing protein</fullName>
    </recommendedName>
</protein>
<comment type="caution">
    <text evidence="2">The sequence shown here is derived from an EMBL/GenBank/DDBJ whole genome shotgun (WGS) entry which is preliminary data.</text>
</comment>
<reference evidence="2" key="1">
    <citation type="submission" date="2016-10" db="EMBL/GenBank/DDBJ databases">
        <title>Sequence of Gallionella enrichment culture.</title>
        <authorList>
            <person name="Poehlein A."/>
            <person name="Muehling M."/>
            <person name="Daniel R."/>
        </authorList>
    </citation>
    <scope>NUCLEOTIDE SEQUENCE</scope>
</reference>
<dbReference type="Pfam" id="PF01882">
    <property type="entry name" value="DUF58"/>
    <property type="match status" value="1"/>
</dbReference>
<proteinExistence type="predicted"/>
<feature type="domain" description="DUF58" evidence="1">
    <location>
        <begin position="47"/>
        <end position="252"/>
    </location>
</feature>
<name>A0A1J5RH48_9ZZZZ</name>
<gene>
    <name evidence="2" type="ORF">GALL_306960</name>
</gene>
<dbReference type="InterPro" id="IPR036465">
    <property type="entry name" value="vWFA_dom_sf"/>
</dbReference>
<evidence type="ECO:0000313" key="2">
    <source>
        <dbReference type="EMBL" id="OIQ87445.1"/>
    </source>
</evidence>
<dbReference type="EMBL" id="MLJW01000422">
    <property type="protein sequence ID" value="OIQ87445.1"/>
    <property type="molecule type" value="Genomic_DNA"/>
</dbReference>
<dbReference type="AlphaFoldDB" id="A0A1J5RH48"/>
<evidence type="ECO:0000259" key="1">
    <source>
        <dbReference type="Pfam" id="PF01882"/>
    </source>
</evidence>
<sequence>MIPSYARLFNYQIPWKSSSVHFGGHRGSQRGLGFEYRGNVPLVDYPDARRMDLRQSLRDPYEQVQVRLFNQDNTTPIFAICDLSSSMQFRGRQRKLDRAMEIAASIAYSAFEAGDVFSFIGYNQHVIEDLTLPLSHQVHQAFEVIDQLGSYRKMRVGSDGILEVPQYLSMHKGLAFWISDFHMPAEQIEQALNMMSMHHVVPVVLWDEQEYKKLPRFGFGNMIDPETGLNRTIFFRDALRSQFEAAFAARRQRLEDLFTRFEIQAIYLSGKFDPESMSHYFEQYMNP</sequence>
<dbReference type="PANTHER" id="PTHR33608">
    <property type="entry name" value="BLL2464 PROTEIN"/>
    <property type="match status" value="1"/>
</dbReference>
<dbReference type="PANTHER" id="PTHR33608:SF6">
    <property type="entry name" value="BLL2464 PROTEIN"/>
    <property type="match status" value="1"/>
</dbReference>
<dbReference type="InterPro" id="IPR002881">
    <property type="entry name" value="DUF58"/>
</dbReference>
<organism evidence="2">
    <name type="scientific">mine drainage metagenome</name>
    <dbReference type="NCBI Taxonomy" id="410659"/>
    <lineage>
        <taxon>unclassified sequences</taxon>
        <taxon>metagenomes</taxon>
        <taxon>ecological metagenomes</taxon>
    </lineage>
</organism>